<dbReference type="Gene3D" id="3.40.50.620">
    <property type="entry name" value="HUPs"/>
    <property type="match status" value="1"/>
</dbReference>
<dbReference type="NCBIfam" id="NF004162">
    <property type="entry name" value="PRK05627.1-5"/>
    <property type="match status" value="1"/>
</dbReference>
<dbReference type="GO" id="GO:0005524">
    <property type="term" value="F:ATP binding"/>
    <property type="evidence" value="ECO:0007669"/>
    <property type="project" value="UniProtKB-UniRule"/>
</dbReference>
<comment type="catalytic activity">
    <reaction evidence="13 15">
        <text>riboflavin + ATP = FMN + ADP + H(+)</text>
        <dbReference type="Rhea" id="RHEA:14357"/>
        <dbReference type="ChEBI" id="CHEBI:15378"/>
        <dbReference type="ChEBI" id="CHEBI:30616"/>
        <dbReference type="ChEBI" id="CHEBI:57986"/>
        <dbReference type="ChEBI" id="CHEBI:58210"/>
        <dbReference type="ChEBI" id="CHEBI:456216"/>
        <dbReference type="EC" id="2.7.1.26"/>
    </reaction>
</comment>
<proteinExistence type="inferred from homology"/>
<organism evidence="17 18">
    <name type="scientific">Aquisalibacillus elongatus</name>
    <dbReference type="NCBI Taxonomy" id="485577"/>
    <lineage>
        <taxon>Bacteria</taxon>
        <taxon>Bacillati</taxon>
        <taxon>Bacillota</taxon>
        <taxon>Bacilli</taxon>
        <taxon>Bacillales</taxon>
        <taxon>Bacillaceae</taxon>
        <taxon>Aquisalibacillus</taxon>
    </lineage>
</organism>
<comment type="caution">
    <text evidence="17">The sequence shown here is derived from an EMBL/GenBank/DDBJ whole genome shotgun (WGS) entry which is preliminary data.</text>
</comment>
<dbReference type="InterPro" id="IPR015864">
    <property type="entry name" value="FAD_synthase"/>
</dbReference>
<evidence type="ECO:0000256" key="12">
    <source>
        <dbReference type="ARBA" id="ARBA00023268"/>
    </source>
</evidence>
<dbReference type="Gene3D" id="2.40.30.30">
    <property type="entry name" value="Riboflavin kinase-like"/>
    <property type="match status" value="1"/>
</dbReference>
<dbReference type="NCBIfam" id="TIGR00083">
    <property type="entry name" value="ribF"/>
    <property type="match status" value="1"/>
</dbReference>
<comment type="pathway">
    <text evidence="3 15">Cofactor biosynthesis; FMN biosynthesis; FMN from riboflavin (ATP route): step 1/1.</text>
</comment>
<dbReference type="SUPFAM" id="SSF82114">
    <property type="entry name" value="Riboflavin kinase-like"/>
    <property type="match status" value="1"/>
</dbReference>
<dbReference type="GO" id="GO:0003919">
    <property type="term" value="F:FMN adenylyltransferase activity"/>
    <property type="evidence" value="ECO:0007669"/>
    <property type="project" value="UniProtKB-UniRule"/>
</dbReference>
<name>A0A3N5BGS0_9BACI</name>
<dbReference type="SMART" id="SM00904">
    <property type="entry name" value="Flavokinase"/>
    <property type="match status" value="1"/>
</dbReference>
<comment type="catalytic activity">
    <reaction evidence="14 15">
        <text>FMN + ATP + H(+) = FAD + diphosphate</text>
        <dbReference type="Rhea" id="RHEA:17237"/>
        <dbReference type="ChEBI" id="CHEBI:15378"/>
        <dbReference type="ChEBI" id="CHEBI:30616"/>
        <dbReference type="ChEBI" id="CHEBI:33019"/>
        <dbReference type="ChEBI" id="CHEBI:57692"/>
        <dbReference type="ChEBI" id="CHEBI:58210"/>
        <dbReference type="EC" id="2.7.7.2"/>
    </reaction>
</comment>
<keyword evidence="18" id="KW-1185">Reference proteome</keyword>
<dbReference type="GO" id="GO:0009398">
    <property type="term" value="P:FMN biosynthetic process"/>
    <property type="evidence" value="ECO:0007669"/>
    <property type="project" value="UniProtKB-UniRule"/>
</dbReference>
<keyword evidence="11 15" id="KW-0067">ATP-binding</keyword>
<dbReference type="InterPro" id="IPR004821">
    <property type="entry name" value="Cyt_trans-like"/>
</dbReference>
<dbReference type="PANTHER" id="PTHR22749">
    <property type="entry name" value="RIBOFLAVIN KINASE/FMN ADENYLYLTRANSFERASE"/>
    <property type="match status" value="1"/>
</dbReference>
<protein>
    <recommendedName>
        <fullName evidence="15">Riboflavin biosynthesis protein</fullName>
    </recommendedName>
    <domain>
        <recommendedName>
            <fullName evidence="15">Riboflavin kinase</fullName>
            <ecNumber evidence="15">2.7.1.26</ecNumber>
        </recommendedName>
        <alternativeName>
            <fullName evidence="15">Flavokinase</fullName>
        </alternativeName>
    </domain>
    <domain>
        <recommendedName>
            <fullName evidence="15">FMN adenylyltransferase</fullName>
            <ecNumber evidence="15">2.7.7.2</ecNumber>
        </recommendedName>
        <alternativeName>
            <fullName evidence="15">FAD pyrophosphorylase</fullName>
        </alternativeName>
        <alternativeName>
            <fullName evidence="15">FAD synthase</fullName>
        </alternativeName>
    </domain>
</protein>
<evidence type="ECO:0000256" key="6">
    <source>
        <dbReference type="ARBA" id="ARBA00022679"/>
    </source>
</evidence>
<evidence type="ECO:0000256" key="11">
    <source>
        <dbReference type="ARBA" id="ARBA00022840"/>
    </source>
</evidence>
<evidence type="ECO:0000256" key="7">
    <source>
        <dbReference type="ARBA" id="ARBA00022695"/>
    </source>
</evidence>
<keyword evidence="12" id="KW-0511">Multifunctional enzyme</keyword>
<dbReference type="EC" id="2.7.7.2" evidence="15"/>
<dbReference type="Pfam" id="PF01687">
    <property type="entry name" value="Flavokinase"/>
    <property type="match status" value="1"/>
</dbReference>
<dbReference type="FunFam" id="2.40.30.30:FF:000003">
    <property type="entry name" value="Riboflavin biosynthesis protein"/>
    <property type="match status" value="1"/>
</dbReference>
<evidence type="ECO:0000256" key="4">
    <source>
        <dbReference type="ARBA" id="ARBA00022630"/>
    </source>
</evidence>
<evidence type="ECO:0000256" key="9">
    <source>
        <dbReference type="ARBA" id="ARBA00022777"/>
    </source>
</evidence>
<dbReference type="OrthoDB" id="9803667at2"/>
<feature type="domain" description="Riboflavin kinase" evidence="16">
    <location>
        <begin position="184"/>
        <end position="310"/>
    </location>
</feature>
<dbReference type="InterPro" id="IPR023468">
    <property type="entry name" value="Riboflavin_kinase"/>
</dbReference>
<keyword evidence="6 15" id="KW-0808">Transferase</keyword>
<keyword evidence="7 15" id="KW-0548">Nucleotidyltransferase</keyword>
<reference evidence="17 18" key="1">
    <citation type="submission" date="2018-11" db="EMBL/GenBank/DDBJ databases">
        <title>Genomic Encyclopedia of Type Strains, Phase IV (KMG-IV): sequencing the most valuable type-strain genomes for metagenomic binning, comparative biology and taxonomic classification.</title>
        <authorList>
            <person name="Goeker M."/>
        </authorList>
    </citation>
    <scope>NUCLEOTIDE SEQUENCE [LARGE SCALE GENOMIC DNA]</scope>
    <source>
        <strain evidence="17 18">DSM 18090</strain>
    </source>
</reference>
<dbReference type="GO" id="GO:0008531">
    <property type="term" value="F:riboflavin kinase activity"/>
    <property type="evidence" value="ECO:0007669"/>
    <property type="project" value="UniProtKB-UniRule"/>
</dbReference>
<dbReference type="RefSeq" id="WP_124219963.1">
    <property type="nucleotide sequence ID" value="NZ_RKRF01000007.1"/>
</dbReference>
<dbReference type="NCBIfam" id="NF004160">
    <property type="entry name" value="PRK05627.1-3"/>
    <property type="match status" value="1"/>
</dbReference>
<keyword evidence="10 15" id="KW-0274">FAD</keyword>
<evidence type="ECO:0000256" key="8">
    <source>
        <dbReference type="ARBA" id="ARBA00022741"/>
    </source>
</evidence>
<dbReference type="UniPathway" id="UPA00277">
    <property type="reaction ID" value="UER00407"/>
</dbReference>
<dbReference type="GO" id="GO:0006747">
    <property type="term" value="P:FAD biosynthetic process"/>
    <property type="evidence" value="ECO:0007669"/>
    <property type="project" value="UniProtKB-UniRule"/>
</dbReference>
<dbReference type="InterPro" id="IPR014729">
    <property type="entry name" value="Rossmann-like_a/b/a_fold"/>
</dbReference>
<keyword evidence="5 15" id="KW-0288">FMN</keyword>
<dbReference type="EMBL" id="RKRF01000007">
    <property type="protein sequence ID" value="RPF55949.1"/>
    <property type="molecule type" value="Genomic_DNA"/>
</dbReference>
<dbReference type="InterPro" id="IPR002606">
    <property type="entry name" value="Riboflavin_kinase_bac"/>
</dbReference>
<dbReference type="SUPFAM" id="SSF52374">
    <property type="entry name" value="Nucleotidylyl transferase"/>
    <property type="match status" value="1"/>
</dbReference>
<dbReference type="UniPathway" id="UPA00276">
    <property type="reaction ID" value="UER00406"/>
</dbReference>
<comment type="similarity">
    <text evidence="15">Belongs to the ribF family.</text>
</comment>
<evidence type="ECO:0000256" key="15">
    <source>
        <dbReference type="PIRNR" id="PIRNR004491"/>
    </source>
</evidence>
<evidence type="ECO:0000256" key="14">
    <source>
        <dbReference type="ARBA" id="ARBA00049494"/>
    </source>
</evidence>
<accession>A0A3N5BGS0</accession>
<evidence type="ECO:0000256" key="13">
    <source>
        <dbReference type="ARBA" id="ARBA00047880"/>
    </source>
</evidence>
<dbReference type="Proteomes" id="UP000276443">
    <property type="component" value="Unassembled WGS sequence"/>
</dbReference>
<evidence type="ECO:0000256" key="1">
    <source>
        <dbReference type="ARBA" id="ARBA00002121"/>
    </source>
</evidence>
<dbReference type="InterPro" id="IPR023465">
    <property type="entry name" value="Riboflavin_kinase_dom_sf"/>
</dbReference>
<sequence length="314" mass="36118">MQVIHLNYPNQDYYNVDPVSMAVGYFDGLHLGHQEVIHEAIRVADERNLKSAVMTFHPHPLSVLKQEPLKDFLITSLDDKIKLFSDLNIDYLFIVTFNKDLAKLSPEDFVQKFFIDINVKHVVGGFDFSFGHKGSGKIQKMNEYANGQLTYSVVDKVSYEGDKVSSTRIRDLLNEGQLEAVTKLLGRPFTLTAEVIHGEKRGREIGYPTANLHISTEQKLPKVGVYAVYAYVNGQSYYGMANIGYNPTFTDGIERPIVEVHLFDFDEDIYHQSIRVEFHYYIRDEEKFNDIDDLIARMKEDEIETKNFFQIPKG</sequence>
<evidence type="ECO:0000256" key="5">
    <source>
        <dbReference type="ARBA" id="ARBA00022643"/>
    </source>
</evidence>
<evidence type="ECO:0000256" key="10">
    <source>
        <dbReference type="ARBA" id="ARBA00022827"/>
    </source>
</evidence>
<dbReference type="GO" id="GO:0009231">
    <property type="term" value="P:riboflavin biosynthetic process"/>
    <property type="evidence" value="ECO:0007669"/>
    <property type="project" value="InterPro"/>
</dbReference>
<dbReference type="Pfam" id="PF06574">
    <property type="entry name" value="FAD_syn"/>
    <property type="match status" value="1"/>
</dbReference>
<dbReference type="FunFam" id="3.40.50.620:FF:000021">
    <property type="entry name" value="Riboflavin biosynthesis protein"/>
    <property type="match status" value="1"/>
</dbReference>
<evidence type="ECO:0000259" key="16">
    <source>
        <dbReference type="SMART" id="SM00904"/>
    </source>
</evidence>
<evidence type="ECO:0000256" key="3">
    <source>
        <dbReference type="ARBA" id="ARBA00005201"/>
    </source>
</evidence>
<dbReference type="InterPro" id="IPR015865">
    <property type="entry name" value="Riboflavin_kinase_bac/euk"/>
</dbReference>
<dbReference type="AlphaFoldDB" id="A0A3N5BGS0"/>
<evidence type="ECO:0000256" key="2">
    <source>
        <dbReference type="ARBA" id="ARBA00004726"/>
    </source>
</evidence>
<keyword evidence="4 15" id="KW-0285">Flavoprotein</keyword>
<keyword evidence="9 15" id="KW-0418">Kinase</keyword>
<dbReference type="PIRSF" id="PIRSF004491">
    <property type="entry name" value="FAD_Synth"/>
    <property type="match status" value="1"/>
</dbReference>
<gene>
    <name evidence="17" type="ORF">EDC24_0835</name>
</gene>
<evidence type="ECO:0000313" key="17">
    <source>
        <dbReference type="EMBL" id="RPF55949.1"/>
    </source>
</evidence>
<comment type="pathway">
    <text evidence="2 15">Cofactor biosynthesis; FAD biosynthesis; FAD from FMN: step 1/1.</text>
</comment>
<dbReference type="NCBIfam" id="TIGR00125">
    <property type="entry name" value="cyt_tran_rel"/>
    <property type="match status" value="1"/>
</dbReference>
<evidence type="ECO:0000313" key="18">
    <source>
        <dbReference type="Proteomes" id="UP000276443"/>
    </source>
</evidence>
<comment type="function">
    <text evidence="1">Catalyzes the phosphorylation of riboflavin to FMN followed by the adenylation of FMN to FAD.</text>
</comment>
<keyword evidence="8 15" id="KW-0547">Nucleotide-binding</keyword>
<dbReference type="PANTHER" id="PTHR22749:SF6">
    <property type="entry name" value="RIBOFLAVIN KINASE"/>
    <property type="match status" value="1"/>
</dbReference>
<dbReference type="CDD" id="cd02064">
    <property type="entry name" value="FAD_synthetase_N"/>
    <property type="match status" value="1"/>
</dbReference>
<dbReference type="EC" id="2.7.1.26" evidence="15"/>